<name>A0ABP3T5K2_9SPHN</name>
<keyword evidence="2" id="KW-0067">ATP-binding</keyword>
<evidence type="ECO:0000313" key="3">
    <source>
        <dbReference type="Proteomes" id="UP001500238"/>
    </source>
</evidence>
<keyword evidence="2" id="KW-0547">Nucleotide-binding</keyword>
<dbReference type="InterPro" id="IPR027417">
    <property type="entry name" value="P-loop_NTPase"/>
</dbReference>
<reference evidence="3" key="1">
    <citation type="journal article" date="2019" name="Int. J. Syst. Evol. Microbiol.">
        <title>The Global Catalogue of Microorganisms (GCM) 10K type strain sequencing project: providing services to taxonomists for standard genome sequencing and annotation.</title>
        <authorList>
            <consortium name="The Broad Institute Genomics Platform"/>
            <consortium name="The Broad Institute Genome Sequencing Center for Infectious Disease"/>
            <person name="Wu L."/>
            <person name="Ma J."/>
        </authorList>
    </citation>
    <scope>NUCLEOTIDE SEQUENCE [LARGE SCALE GENOMIC DNA]</scope>
    <source>
        <strain evidence="3">JCM 14603</strain>
    </source>
</reference>
<dbReference type="GO" id="GO:0005524">
    <property type="term" value="F:ATP binding"/>
    <property type="evidence" value="ECO:0007669"/>
    <property type="project" value="UniProtKB-KW"/>
</dbReference>
<feature type="compositionally biased region" description="Low complexity" evidence="1">
    <location>
        <begin position="184"/>
        <end position="194"/>
    </location>
</feature>
<dbReference type="RefSeq" id="WP_163956828.1">
    <property type="nucleotide sequence ID" value="NZ_BAAAES010000008.1"/>
</dbReference>
<evidence type="ECO:0000313" key="2">
    <source>
        <dbReference type="EMBL" id="GAA0669889.1"/>
    </source>
</evidence>
<dbReference type="PANTHER" id="PTHR42935">
    <property type="entry name" value="SLR0930 PROTEIN"/>
    <property type="match status" value="1"/>
</dbReference>
<dbReference type="EMBL" id="BAAAES010000008">
    <property type="protein sequence ID" value="GAA0669889.1"/>
    <property type="molecule type" value="Genomic_DNA"/>
</dbReference>
<dbReference type="SUPFAM" id="SSF52540">
    <property type="entry name" value="P-loop containing nucleoside triphosphate hydrolases"/>
    <property type="match status" value="1"/>
</dbReference>
<dbReference type="Gene3D" id="3.40.50.300">
    <property type="entry name" value="P-loop containing nucleotide triphosphate hydrolases"/>
    <property type="match status" value="1"/>
</dbReference>
<organism evidence="2 3">
    <name type="scientific">Sphingomonas insulae</name>
    <dbReference type="NCBI Taxonomy" id="424800"/>
    <lineage>
        <taxon>Bacteria</taxon>
        <taxon>Pseudomonadati</taxon>
        <taxon>Pseudomonadota</taxon>
        <taxon>Alphaproteobacteria</taxon>
        <taxon>Sphingomonadales</taxon>
        <taxon>Sphingomonadaceae</taxon>
        <taxon>Sphingomonas</taxon>
    </lineage>
</organism>
<dbReference type="PANTHER" id="PTHR42935:SF1">
    <property type="entry name" value="SLR0930 PROTEIN"/>
    <property type="match status" value="1"/>
</dbReference>
<sequence length="288" mass="30473">MADPLERIAAALDRLAPPPPPSDNALRHPAYVWRGDALVAARAFAPLPLDLLIQVDRQKASLLDNLRRLAAGAAAQDVLLWGARGTGKSALVKAAIGAVQAEGGDIALVEVTALDTLPRLFATLAPVPRAFALFLDDLGFDAPAEARILRSLLEGGAEARPANVRLLVTANRRHLVPRDIAEQSGASASSVPGAGYSGGSWNEQRAINPRDSIDDQLALADRFGLSLGFHALDQDGYCAIVAAYAARYDLPFDAAEAINWATRRGSRSGRVAWQYTTEVAGRAGRSLG</sequence>
<dbReference type="Proteomes" id="UP001500238">
    <property type="component" value="Unassembled WGS sequence"/>
</dbReference>
<protein>
    <submittedName>
        <fullName evidence="2">ATP-binding protein</fullName>
    </submittedName>
</protein>
<keyword evidence="3" id="KW-1185">Reference proteome</keyword>
<feature type="region of interest" description="Disordered" evidence="1">
    <location>
        <begin position="182"/>
        <end position="201"/>
    </location>
</feature>
<gene>
    <name evidence="2" type="ORF">GCM10009102_20530</name>
</gene>
<proteinExistence type="predicted"/>
<evidence type="ECO:0000256" key="1">
    <source>
        <dbReference type="SAM" id="MobiDB-lite"/>
    </source>
</evidence>
<comment type="caution">
    <text evidence="2">The sequence shown here is derived from an EMBL/GenBank/DDBJ whole genome shotgun (WGS) entry which is preliminary data.</text>
</comment>
<accession>A0ABP3T5K2</accession>
<dbReference type="InterPro" id="IPR008533">
    <property type="entry name" value="DUF815"/>
</dbReference>
<dbReference type="Pfam" id="PF05673">
    <property type="entry name" value="DUF815"/>
    <property type="match status" value="1"/>
</dbReference>